<dbReference type="InterPro" id="IPR031311">
    <property type="entry name" value="CHIT_BIND_RR_consensus"/>
</dbReference>
<name>A0A9J6D6B2_RHIMP</name>
<evidence type="ECO:0000313" key="4">
    <source>
        <dbReference type="EMBL" id="KAH8009589.1"/>
    </source>
</evidence>
<keyword evidence="3" id="KW-0472">Membrane</keyword>
<keyword evidence="5" id="KW-1185">Reference proteome</keyword>
<dbReference type="Proteomes" id="UP000821866">
    <property type="component" value="Chromosome 9"/>
</dbReference>
<reference evidence="4" key="2">
    <citation type="submission" date="2021-09" db="EMBL/GenBank/DDBJ databases">
        <authorList>
            <person name="Jia N."/>
            <person name="Wang J."/>
            <person name="Shi W."/>
            <person name="Du L."/>
            <person name="Sun Y."/>
            <person name="Zhan W."/>
            <person name="Jiang J."/>
            <person name="Wang Q."/>
            <person name="Zhang B."/>
            <person name="Ji P."/>
            <person name="Sakyi L.B."/>
            <person name="Cui X."/>
            <person name="Yuan T."/>
            <person name="Jiang B."/>
            <person name="Yang W."/>
            <person name="Lam T.T.-Y."/>
            <person name="Chang Q."/>
            <person name="Ding S."/>
            <person name="Wang X."/>
            <person name="Zhu J."/>
            <person name="Ruan X."/>
            <person name="Zhao L."/>
            <person name="Wei J."/>
            <person name="Que T."/>
            <person name="Du C."/>
            <person name="Cheng J."/>
            <person name="Dai P."/>
            <person name="Han X."/>
            <person name="Huang E."/>
            <person name="Gao Y."/>
            <person name="Liu J."/>
            <person name="Shao H."/>
            <person name="Ye R."/>
            <person name="Li L."/>
            <person name="Wei W."/>
            <person name="Wang X."/>
            <person name="Wang C."/>
            <person name="Huo Q."/>
            <person name="Li W."/>
            <person name="Guo W."/>
            <person name="Chen H."/>
            <person name="Chen S."/>
            <person name="Zhou L."/>
            <person name="Zhou L."/>
            <person name="Ni X."/>
            <person name="Tian J."/>
            <person name="Zhou Y."/>
            <person name="Sheng Y."/>
            <person name="Liu T."/>
            <person name="Pan Y."/>
            <person name="Xia L."/>
            <person name="Li J."/>
            <person name="Zhao F."/>
            <person name="Cao W."/>
        </authorList>
    </citation>
    <scope>NUCLEOTIDE SEQUENCE</scope>
    <source>
        <strain evidence="4">Rmic-2018</strain>
        <tissue evidence="4">Larvae</tissue>
    </source>
</reference>
<dbReference type="PANTHER" id="PTHR10380:SF173">
    <property type="entry name" value="CUTICULAR PROTEIN 47EF, ISOFORM C-RELATED"/>
    <property type="match status" value="1"/>
</dbReference>
<dbReference type="AlphaFoldDB" id="A0A9J6D6B2"/>
<evidence type="ECO:0000256" key="3">
    <source>
        <dbReference type="SAM" id="Phobius"/>
    </source>
</evidence>
<proteinExistence type="predicted"/>
<comment type="caution">
    <text evidence="4">The sequence shown here is derived from an EMBL/GenBank/DDBJ whole genome shotgun (WGS) entry which is preliminary data.</text>
</comment>
<evidence type="ECO:0000313" key="5">
    <source>
        <dbReference type="Proteomes" id="UP000821866"/>
    </source>
</evidence>
<dbReference type="VEuPathDB" id="VectorBase:LOC119178696"/>
<evidence type="ECO:0000256" key="2">
    <source>
        <dbReference type="PROSITE-ProRule" id="PRU00497"/>
    </source>
</evidence>
<dbReference type="EMBL" id="JABSTU010000011">
    <property type="protein sequence ID" value="KAH8009589.1"/>
    <property type="molecule type" value="Genomic_DNA"/>
</dbReference>
<evidence type="ECO:0000256" key="1">
    <source>
        <dbReference type="ARBA" id="ARBA00022460"/>
    </source>
</evidence>
<reference evidence="4" key="1">
    <citation type="journal article" date="2020" name="Cell">
        <title>Large-Scale Comparative Analyses of Tick Genomes Elucidate Their Genetic Diversity and Vector Capacities.</title>
        <authorList>
            <consortium name="Tick Genome and Microbiome Consortium (TIGMIC)"/>
            <person name="Jia N."/>
            <person name="Wang J."/>
            <person name="Shi W."/>
            <person name="Du L."/>
            <person name="Sun Y."/>
            <person name="Zhan W."/>
            <person name="Jiang J.F."/>
            <person name="Wang Q."/>
            <person name="Zhang B."/>
            <person name="Ji P."/>
            <person name="Bell-Sakyi L."/>
            <person name="Cui X.M."/>
            <person name="Yuan T.T."/>
            <person name="Jiang B.G."/>
            <person name="Yang W.F."/>
            <person name="Lam T.T."/>
            <person name="Chang Q.C."/>
            <person name="Ding S.J."/>
            <person name="Wang X.J."/>
            <person name="Zhu J.G."/>
            <person name="Ruan X.D."/>
            <person name="Zhao L."/>
            <person name="Wei J.T."/>
            <person name="Ye R.Z."/>
            <person name="Que T.C."/>
            <person name="Du C.H."/>
            <person name="Zhou Y.H."/>
            <person name="Cheng J.X."/>
            <person name="Dai P.F."/>
            <person name="Guo W.B."/>
            <person name="Han X.H."/>
            <person name="Huang E.J."/>
            <person name="Li L.F."/>
            <person name="Wei W."/>
            <person name="Gao Y.C."/>
            <person name="Liu J.Z."/>
            <person name="Shao H.Z."/>
            <person name="Wang X."/>
            <person name="Wang C.C."/>
            <person name="Yang T.C."/>
            <person name="Huo Q.B."/>
            <person name="Li W."/>
            <person name="Chen H.Y."/>
            <person name="Chen S.E."/>
            <person name="Zhou L.G."/>
            <person name="Ni X.B."/>
            <person name="Tian J.H."/>
            <person name="Sheng Y."/>
            <person name="Liu T."/>
            <person name="Pan Y.S."/>
            <person name="Xia L.Y."/>
            <person name="Li J."/>
            <person name="Zhao F."/>
            <person name="Cao W.C."/>
        </authorList>
    </citation>
    <scope>NUCLEOTIDE SEQUENCE</scope>
    <source>
        <strain evidence="4">Rmic-2018</strain>
    </source>
</reference>
<dbReference type="InterPro" id="IPR050468">
    <property type="entry name" value="Cuticle_Struct_Prot"/>
</dbReference>
<keyword evidence="1 2" id="KW-0193">Cuticle</keyword>
<dbReference type="Pfam" id="PF00379">
    <property type="entry name" value="Chitin_bind_4"/>
    <property type="match status" value="1"/>
</dbReference>
<organism evidence="4 5">
    <name type="scientific">Rhipicephalus microplus</name>
    <name type="common">Cattle tick</name>
    <name type="synonym">Boophilus microplus</name>
    <dbReference type="NCBI Taxonomy" id="6941"/>
    <lineage>
        <taxon>Eukaryota</taxon>
        <taxon>Metazoa</taxon>
        <taxon>Ecdysozoa</taxon>
        <taxon>Arthropoda</taxon>
        <taxon>Chelicerata</taxon>
        <taxon>Arachnida</taxon>
        <taxon>Acari</taxon>
        <taxon>Parasitiformes</taxon>
        <taxon>Ixodida</taxon>
        <taxon>Ixodoidea</taxon>
        <taxon>Ixodidae</taxon>
        <taxon>Rhipicephalinae</taxon>
        <taxon>Rhipicephalus</taxon>
        <taxon>Boophilus</taxon>
    </lineage>
</organism>
<keyword evidence="3" id="KW-0812">Transmembrane</keyword>
<keyword evidence="3" id="KW-1133">Transmembrane helix</keyword>
<sequence length="232" mass="24269">MVSVLRVPHHGGLVAKVYSAADPQVTGSNPSCGGCISMEAEIEARVLRFGGTLKNPRPVSVILFFFFVQQVTFALLVGYASCLATHYGAGAGHYGGGAFGYGGGLIAAPAVIKAVAAEPVYPPQPYEFGYDTVDEFGTRLTRQESSDSANQKKGSYGYTDANGIYRQVNYVADAAGFRATVSTNEPGTAPGETGGAVFDAKPVAVVDKHHVKAAAAFLAPTYAVHPGYYGKY</sequence>
<accession>A0A9J6D6B2</accession>
<dbReference type="Gene3D" id="3.10.50.10">
    <property type="match status" value="1"/>
</dbReference>
<dbReference type="InterPro" id="IPR029070">
    <property type="entry name" value="Chitinase_insertion_sf"/>
</dbReference>
<protein>
    <recommendedName>
        <fullName evidence="6">Cuticle protein</fullName>
    </recommendedName>
</protein>
<dbReference type="GO" id="GO:0008010">
    <property type="term" value="F:structural constituent of chitin-based larval cuticle"/>
    <property type="evidence" value="ECO:0007669"/>
    <property type="project" value="TreeGrafter"/>
</dbReference>
<feature type="transmembrane region" description="Helical" evidence="3">
    <location>
        <begin position="61"/>
        <end position="80"/>
    </location>
</feature>
<dbReference type="InterPro" id="IPR000618">
    <property type="entry name" value="Insect_cuticle"/>
</dbReference>
<dbReference type="GO" id="GO:0062129">
    <property type="term" value="C:chitin-based extracellular matrix"/>
    <property type="evidence" value="ECO:0007669"/>
    <property type="project" value="TreeGrafter"/>
</dbReference>
<evidence type="ECO:0008006" key="6">
    <source>
        <dbReference type="Google" id="ProtNLM"/>
    </source>
</evidence>
<gene>
    <name evidence="4" type="ORF">HPB51_018282</name>
</gene>
<dbReference type="PROSITE" id="PS00233">
    <property type="entry name" value="CHIT_BIND_RR_1"/>
    <property type="match status" value="1"/>
</dbReference>
<dbReference type="PROSITE" id="PS51155">
    <property type="entry name" value="CHIT_BIND_RR_2"/>
    <property type="match status" value="1"/>
</dbReference>
<dbReference type="PANTHER" id="PTHR10380">
    <property type="entry name" value="CUTICLE PROTEIN"/>
    <property type="match status" value="1"/>
</dbReference>